<name>A0ABW0EQR3_9PSEU</name>
<organism evidence="2 3">
    <name type="scientific">Actinokineospora guangxiensis</name>
    <dbReference type="NCBI Taxonomy" id="1490288"/>
    <lineage>
        <taxon>Bacteria</taxon>
        <taxon>Bacillati</taxon>
        <taxon>Actinomycetota</taxon>
        <taxon>Actinomycetes</taxon>
        <taxon>Pseudonocardiales</taxon>
        <taxon>Pseudonocardiaceae</taxon>
        <taxon>Actinokineospora</taxon>
    </lineage>
</organism>
<keyword evidence="3" id="KW-1185">Reference proteome</keyword>
<comment type="caution">
    <text evidence="2">The sequence shown here is derived from an EMBL/GenBank/DDBJ whole genome shotgun (WGS) entry which is preliminary data.</text>
</comment>
<dbReference type="RefSeq" id="WP_378249610.1">
    <property type="nucleotide sequence ID" value="NZ_JBHSKF010000012.1"/>
</dbReference>
<gene>
    <name evidence="2" type="ORF">ACFPM7_22115</name>
</gene>
<dbReference type="Proteomes" id="UP001596157">
    <property type="component" value="Unassembled WGS sequence"/>
</dbReference>
<dbReference type="EMBL" id="JBHSKF010000012">
    <property type="protein sequence ID" value="MFC5289757.1"/>
    <property type="molecule type" value="Genomic_DNA"/>
</dbReference>
<feature type="transmembrane region" description="Helical" evidence="1">
    <location>
        <begin position="181"/>
        <end position="201"/>
    </location>
</feature>
<evidence type="ECO:0000313" key="3">
    <source>
        <dbReference type="Proteomes" id="UP001596157"/>
    </source>
</evidence>
<evidence type="ECO:0000256" key="1">
    <source>
        <dbReference type="SAM" id="Phobius"/>
    </source>
</evidence>
<feature type="transmembrane region" description="Helical" evidence="1">
    <location>
        <begin position="232"/>
        <end position="253"/>
    </location>
</feature>
<sequence length="258" mass="28854">MEQRAGRYADEVEKALSEGALRDRERELLDVFEQHTTSILDRAATNRWPKSHELVFQELYERKNDDPLASERRRVLLVALMAAEVEFHGPLKLTQAQNKDLADVLEELGEACLAEKLYLHAAEAFDRAAELHLMTSENLARDQSLYRRNAALQKIQKAGVRKALLWVSWVTCGYGYKPYRLLVWVAVQLVAFGVGVIIATGGEAPLASLHTVLTNFLNPAGGDAPIPGAAKALLLAESYLGALSLNIFFALLVRRWFR</sequence>
<keyword evidence="1" id="KW-1133">Transmembrane helix</keyword>
<evidence type="ECO:0000313" key="2">
    <source>
        <dbReference type="EMBL" id="MFC5289757.1"/>
    </source>
</evidence>
<accession>A0ABW0EQR3</accession>
<protein>
    <submittedName>
        <fullName evidence="2">Uncharacterized protein</fullName>
    </submittedName>
</protein>
<keyword evidence="1" id="KW-0472">Membrane</keyword>
<keyword evidence="1" id="KW-0812">Transmembrane</keyword>
<reference evidence="3" key="1">
    <citation type="journal article" date="2019" name="Int. J. Syst. Evol. Microbiol.">
        <title>The Global Catalogue of Microorganisms (GCM) 10K type strain sequencing project: providing services to taxonomists for standard genome sequencing and annotation.</title>
        <authorList>
            <consortium name="The Broad Institute Genomics Platform"/>
            <consortium name="The Broad Institute Genome Sequencing Center for Infectious Disease"/>
            <person name="Wu L."/>
            <person name="Ma J."/>
        </authorList>
    </citation>
    <scope>NUCLEOTIDE SEQUENCE [LARGE SCALE GENOMIC DNA]</scope>
    <source>
        <strain evidence="3">CCUG 59778</strain>
    </source>
</reference>
<proteinExistence type="predicted"/>